<accession>A0A9E7DK08</accession>
<dbReference type="AlphaFoldDB" id="A0A9E7DK08"/>
<proteinExistence type="predicted"/>
<dbReference type="RefSeq" id="WP_249242766.1">
    <property type="nucleotide sequence ID" value="NZ_CP096649.1"/>
</dbReference>
<dbReference type="KEGG" id="fms:M1R53_00940"/>
<evidence type="ECO:0000313" key="1">
    <source>
        <dbReference type="EMBL" id="UQK59266.1"/>
    </source>
</evidence>
<evidence type="ECO:0000313" key="2">
    <source>
        <dbReference type="Proteomes" id="UP000831151"/>
    </source>
</evidence>
<reference evidence="1" key="1">
    <citation type="submission" date="2022-04" db="EMBL/GenBank/DDBJ databases">
        <title>Complete genome sequences of Ezakiella coagulans and Fenollaria massiliensis.</title>
        <authorList>
            <person name="France M.T."/>
            <person name="Clifford J."/>
            <person name="Narina S."/>
            <person name="Rutt L."/>
            <person name="Ravel J."/>
        </authorList>
    </citation>
    <scope>NUCLEOTIDE SEQUENCE</scope>
    <source>
        <strain evidence="1">C0061C2</strain>
    </source>
</reference>
<dbReference type="InterPro" id="IPR029470">
    <property type="entry name" value="PDDEXK_4"/>
</dbReference>
<name>A0A9E7DK08_9FIRM</name>
<dbReference type="Proteomes" id="UP000831151">
    <property type="component" value="Chromosome"/>
</dbReference>
<sequence>MSIIDERKDILYNLKLIYDRHKILDDSKSDFNIFQTIANPYDEMNLHSKFIYTILNEKKYGYEFLLSFLKNIGLDLVDIDKSSVKIEREKAGADGRLDLYIEFKANDELYSIAIENKIYAGDQNKQLDRYLDYLDAINKGKEKYLYYLTLDGHDPSSESCSNLSKVINISYSENILNWIGEAISISAKEAKLREALVQYEELLEKICGKDIDYTMEIKDYILKNADNYDFVKSIGPGLTEARIELQDKFWKRLEARLEEHLSREYGLDMSKVDKTKEIGTSNKWYSLNLIKKKSRYFGLIYNLGNFKNLGDLYLKVEIERNLIFGIRNVESHIENTLEYSNMLDIFKQNNFILTSHDSWLSYKHVKDLKGNRFDLYDIDKDFAETIMYDEKLDALISSCIEQIDELLKLVNELEKN</sequence>
<gene>
    <name evidence="1" type="ORF">M1R53_00940</name>
</gene>
<protein>
    <submittedName>
        <fullName evidence="1">PD-(D/E)XK nuclease family protein</fullName>
    </submittedName>
</protein>
<dbReference type="EMBL" id="CP096649">
    <property type="protein sequence ID" value="UQK59266.1"/>
    <property type="molecule type" value="Genomic_DNA"/>
</dbReference>
<organism evidence="1 2">
    <name type="scientific">Fenollaria massiliensis</name>
    <dbReference type="NCBI Taxonomy" id="938288"/>
    <lineage>
        <taxon>Bacteria</taxon>
        <taxon>Bacillati</taxon>
        <taxon>Bacillota</taxon>
        <taxon>Clostridia</taxon>
        <taxon>Eubacteriales</taxon>
        <taxon>Fenollaria</taxon>
    </lineage>
</organism>
<dbReference type="Pfam" id="PF14281">
    <property type="entry name" value="PDDEXK_4"/>
    <property type="match status" value="1"/>
</dbReference>
<keyword evidence="2" id="KW-1185">Reference proteome</keyword>